<gene>
    <name evidence="1" type="ORF">E2C01_029394</name>
</gene>
<proteinExistence type="predicted"/>
<dbReference type="EMBL" id="VSRR010003391">
    <property type="protein sequence ID" value="MPC35955.1"/>
    <property type="molecule type" value="Genomic_DNA"/>
</dbReference>
<evidence type="ECO:0000313" key="2">
    <source>
        <dbReference type="Proteomes" id="UP000324222"/>
    </source>
</evidence>
<keyword evidence="2" id="KW-1185">Reference proteome</keyword>
<protein>
    <submittedName>
        <fullName evidence="1">Uncharacterized protein</fullName>
    </submittedName>
</protein>
<evidence type="ECO:0000313" key="1">
    <source>
        <dbReference type="EMBL" id="MPC35955.1"/>
    </source>
</evidence>
<dbReference type="Proteomes" id="UP000324222">
    <property type="component" value="Unassembled WGS sequence"/>
</dbReference>
<name>A0A5B7ERC7_PORTR</name>
<organism evidence="1 2">
    <name type="scientific">Portunus trituberculatus</name>
    <name type="common">Swimming crab</name>
    <name type="synonym">Neptunus trituberculatus</name>
    <dbReference type="NCBI Taxonomy" id="210409"/>
    <lineage>
        <taxon>Eukaryota</taxon>
        <taxon>Metazoa</taxon>
        <taxon>Ecdysozoa</taxon>
        <taxon>Arthropoda</taxon>
        <taxon>Crustacea</taxon>
        <taxon>Multicrustacea</taxon>
        <taxon>Malacostraca</taxon>
        <taxon>Eumalacostraca</taxon>
        <taxon>Eucarida</taxon>
        <taxon>Decapoda</taxon>
        <taxon>Pleocyemata</taxon>
        <taxon>Brachyura</taxon>
        <taxon>Eubrachyura</taxon>
        <taxon>Portunoidea</taxon>
        <taxon>Portunidae</taxon>
        <taxon>Portuninae</taxon>
        <taxon>Portunus</taxon>
    </lineage>
</organism>
<sequence length="94" mass="10107">MLYWSGGETLPTARHSEATIMCGAQNVYFSDSVSRSSLSSQSPGPEESLIEQASHAGLVSVWPVRPNGTALNVHHLTLGAESLTTFALKKKCYI</sequence>
<accession>A0A5B7ERC7</accession>
<reference evidence="1 2" key="1">
    <citation type="submission" date="2019-05" db="EMBL/GenBank/DDBJ databases">
        <title>Another draft genome of Portunus trituberculatus and its Hox gene families provides insights of decapod evolution.</title>
        <authorList>
            <person name="Jeong J.-H."/>
            <person name="Song I."/>
            <person name="Kim S."/>
            <person name="Choi T."/>
            <person name="Kim D."/>
            <person name="Ryu S."/>
            <person name="Kim W."/>
        </authorList>
    </citation>
    <scope>NUCLEOTIDE SEQUENCE [LARGE SCALE GENOMIC DNA]</scope>
    <source>
        <tissue evidence="1">Muscle</tissue>
    </source>
</reference>
<comment type="caution">
    <text evidence="1">The sequence shown here is derived from an EMBL/GenBank/DDBJ whole genome shotgun (WGS) entry which is preliminary data.</text>
</comment>
<dbReference type="AlphaFoldDB" id="A0A5B7ERC7"/>